<dbReference type="AlphaFoldDB" id="A0A0B2AIY9"/>
<dbReference type="InterPro" id="IPR007921">
    <property type="entry name" value="CHAP_dom"/>
</dbReference>
<protein>
    <recommendedName>
        <fullName evidence="1">Peptidase C51 domain-containing protein</fullName>
    </recommendedName>
</protein>
<keyword evidence="3" id="KW-1185">Reference proteome</keyword>
<dbReference type="PROSITE" id="PS50911">
    <property type="entry name" value="CHAP"/>
    <property type="match status" value="1"/>
</dbReference>
<comment type="caution">
    <text evidence="2">The sequence shown here is derived from an EMBL/GenBank/DDBJ whole genome shotgun (WGS) entry which is preliminary data.</text>
</comment>
<dbReference type="Pfam" id="PF01464">
    <property type="entry name" value="SLT"/>
    <property type="match status" value="1"/>
</dbReference>
<feature type="domain" description="Peptidase C51" evidence="1">
    <location>
        <begin position="206"/>
        <end position="358"/>
    </location>
</feature>
<dbReference type="EMBL" id="JTDL01000139">
    <property type="protein sequence ID" value="KHL01747.1"/>
    <property type="molecule type" value="Genomic_DNA"/>
</dbReference>
<dbReference type="STRING" id="1338436.LK10_14820"/>
<evidence type="ECO:0000313" key="3">
    <source>
        <dbReference type="Proteomes" id="UP000030982"/>
    </source>
</evidence>
<dbReference type="RefSeq" id="WP_043125208.1">
    <property type="nucleotide sequence ID" value="NZ_JTDL01000139.1"/>
</dbReference>
<sequence length="360" mass="36933">MKAVGGAIGGLLALLVFVVMMMSGSPDPQSASAVCAPGGSAQGVPNGWGPAVDAAAKTAGLPSSVLAAQLAAESGWNPKATSPVGAMGLAQFMPETWKTWGNGADVLDPVSAIGAQGRFMGDLYRRAQAMAKGSSLDPVSLALAGYNAGWGAVEQFHGVPPYGETQDYVAKILDSAKKYAGAGDSAVAACSQAGAAGDGDDLPWKNAPTWVQVGADNPAARSPLGFFNRECVDFALFRVNQELGWTAGQPWKVTNSSFRGDGVLLGSANTPGEQSWLTGWQVKGWATGKDPKPGAVVFYGPGVGGADATYGHVAVVKSVAADGTYVEEGYNGNPAPNDHQYYTRTVKDSVPTAFLYVPKG</sequence>
<dbReference type="CDD" id="cd00254">
    <property type="entry name" value="LT-like"/>
    <property type="match status" value="1"/>
</dbReference>
<dbReference type="Proteomes" id="UP000030982">
    <property type="component" value="Unassembled WGS sequence"/>
</dbReference>
<reference evidence="2 3" key="1">
    <citation type="submission" date="2014-09" db="EMBL/GenBank/DDBJ databases">
        <title>Genome sequence of Sinomonas sp. MUSC 117.</title>
        <authorList>
            <person name="Lee L.-H."/>
        </authorList>
    </citation>
    <scope>NUCLEOTIDE SEQUENCE [LARGE SCALE GENOMIC DNA]</scope>
    <source>
        <strain evidence="2 3">MUSC 117</strain>
    </source>
</reference>
<dbReference type="Gene3D" id="1.10.530.10">
    <property type="match status" value="1"/>
</dbReference>
<name>A0A0B2AIY9_9MICC</name>
<evidence type="ECO:0000259" key="1">
    <source>
        <dbReference type="PROSITE" id="PS50911"/>
    </source>
</evidence>
<dbReference type="Gene3D" id="3.90.1720.10">
    <property type="entry name" value="endopeptidase domain like (from Nostoc punctiforme)"/>
    <property type="match status" value="1"/>
</dbReference>
<gene>
    <name evidence="2" type="ORF">LK10_14820</name>
</gene>
<organism evidence="2 3">
    <name type="scientific">Sinomonas humi</name>
    <dbReference type="NCBI Taxonomy" id="1338436"/>
    <lineage>
        <taxon>Bacteria</taxon>
        <taxon>Bacillati</taxon>
        <taxon>Actinomycetota</taxon>
        <taxon>Actinomycetes</taxon>
        <taxon>Micrococcales</taxon>
        <taxon>Micrococcaceae</taxon>
        <taxon>Sinomonas</taxon>
    </lineage>
</organism>
<dbReference type="SUPFAM" id="SSF54001">
    <property type="entry name" value="Cysteine proteinases"/>
    <property type="match status" value="1"/>
</dbReference>
<dbReference type="InterPro" id="IPR008258">
    <property type="entry name" value="Transglycosylase_SLT_dom_1"/>
</dbReference>
<dbReference type="SUPFAM" id="SSF53955">
    <property type="entry name" value="Lysozyme-like"/>
    <property type="match status" value="1"/>
</dbReference>
<evidence type="ECO:0000313" key="2">
    <source>
        <dbReference type="EMBL" id="KHL01747.1"/>
    </source>
</evidence>
<accession>A0A0B2AIY9</accession>
<dbReference type="PANTHER" id="PTHR37423:SF2">
    <property type="entry name" value="MEMBRANE-BOUND LYTIC MUREIN TRANSGLYCOSYLASE C"/>
    <property type="match status" value="1"/>
</dbReference>
<proteinExistence type="predicted"/>
<dbReference type="Pfam" id="PF05257">
    <property type="entry name" value="CHAP"/>
    <property type="match status" value="1"/>
</dbReference>
<dbReference type="InterPro" id="IPR023346">
    <property type="entry name" value="Lysozyme-like_dom_sf"/>
</dbReference>
<dbReference type="InterPro" id="IPR038765">
    <property type="entry name" value="Papain-like_cys_pep_sf"/>
</dbReference>
<dbReference type="PANTHER" id="PTHR37423">
    <property type="entry name" value="SOLUBLE LYTIC MUREIN TRANSGLYCOSYLASE-RELATED"/>
    <property type="match status" value="1"/>
</dbReference>